<feature type="domain" description="N-acetyltransferase" evidence="1">
    <location>
        <begin position="15"/>
        <end position="167"/>
    </location>
</feature>
<protein>
    <submittedName>
        <fullName evidence="2">Phosphinothricin acetyltransferase</fullName>
    </submittedName>
</protein>
<dbReference type="PANTHER" id="PTHR43072">
    <property type="entry name" value="N-ACETYLTRANSFERASE"/>
    <property type="match status" value="1"/>
</dbReference>
<dbReference type="PANTHER" id="PTHR43072:SF8">
    <property type="entry name" value="ACYLTRANSFERASE FABY-RELATED"/>
    <property type="match status" value="1"/>
</dbReference>
<dbReference type="Pfam" id="PF00583">
    <property type="entry name" value="Acetyltransf_1"/>
    <property type="match status" value="1"/>
</dbReference>
<sequence>MSSIVIEEAGAEHIAAIRQIYRHHVLHGIATFETEPPDEQEMAHRVDKVQQAGLPWLVATEHGHVLGYCYLSPYRPRHAYRFTLEDSIYIAPERAGRGLGKRLLQAAFERVGQLGYRQVVAVIGNSDNQASLGVHRSLGFDMVGTLRSVGMKHGRWVDTVIMQRALGEGDNTLPPEGR</sequence>
<keyword evidence="3" id="KW-1185">Reference proteome</keyword>
<dbReference type="AlphaFoldDB" id="C6CBU6"/>
<dbReference type="CDD" id="cd04301">
    <property type="entry name" value="NAT_SF"/>
    <property type="match status" value="1"/>
</dbReference>
<dbReference type="KEGG" id="dda:Dd703_2931"/>
<accession>C6CBU6</accession>
<dbReference type="Proteomes" id="UP000002734">
    <property type="component" value="Chromosome"/>
</dbReference>
<name>C6CBU6_MUSP7</name>
<dbReference type="InterPro" id="IPR016181">
    <property type="entry name" value="Acyl_CoA_acyltransferase"/>
</dbReference>
<dbReference type="Gene3D" id="3.40.630.30">
    <property type="match status" value="1"/>
</dbReference>
<dbReference type="SUPFAM" id="SSF55729">
    <property type="entry name" value="Acyl-CoA N-acyltransferases (Nat)"/>
    <property type="match status" value="1"/>
</dbReference>
<evidence type="ECO:0000313" key="2">
    <source>
        <dbReference type="EMBL" id="ACS86706.1"/>
    </source>
</evidence>
<proteinExistence type="predicted"/>
<gene>
    <name evidence="2" type="ordered locus">Dd703_2931</name>
</gene>
<evidence type="ECO:0000259" key="1">
    <source>
        <dbReference type="PROSITE" id="PS51186"/>
    </source>
</evidence>
<organism evidence="2 3">
    <name type="scientific">Musicola paradisiaca (strain Ech703)</name>
    <name type="common">Dickeya paradisiaca</name>
    <name type="synonym">Dickeya dadantii</name>
    <dbReference type="NCBI Taxonomy" id="579405"/>
    <lineage>
        <taxon>Bacteria</taxon>
        <taxon>Pseudomonadati</taxon>
        <taxon>Pseudomonadota</taxon>
        <taxon>Gammaproteobacteria</taxon>
        <taxon>Enterobacterales</taxon>
        <taxon>Pectobacteriaceae</taxon>
        <taxon>Musicola</taxon>
    </lineage>
</organism>
<dbReference type="GO" id="GO:0016747">
    <property type="term" value="F:acyltransferase activity, transferring groups other than amino-acyl groups"/>
    <property type="evidence" value="ECO:0007669"/>
    <property type="project" value="InterPro"/>
</dbReference>
<dbReference type="RefSeq" id="WP_015854609.1">
    <property type="nucleotide sequence ID" value="NC_012880.1"/>
</dbReference>
<evidence type="ECO:0000313" key="3">
    <source>
        <dbReference type="Proteomes" id="UP000002734"/>
    </source>
</evidence>
<dbReference type="eggNOG" id="COG1247">
    <property type="taxonomic scope" value="Bacteria"/>
</dbReference>
<dbReference type="EMBL" id="CP001654">
    <property type="protein sequence ID" value="ACS86706.1"/>
    <property type="molecule type" value="Genomic_DNA"/>
</dbReference>
<dbReference type="PROSITE" id="PS51186">
    <property type="entry name" value="GNAT"/>
    <property type="match status" value="1"/>
</dbReference>
<dbReference type="InterPro" id="IPR000182">
    <property type="entry name" value="GNAT_dom"/>
</dbReference>
<reference evidence="2" key="1">
    <citation type="submission" date="2009-06" db="EMBL/GenBank/DDBJ databases">
        <title>Complete sequence of Dickeya dadantii Ech703.</title>
        <authorList>
            <consortium name="US DOE Joint Genome Institute"/>
            <person name="Lucas S."/>
            <person name="Copeland A."/>
            <person name="Lapidus A."/>
            <person name="Glavina del Rio T."/>
            <person name="Dalin E."/>
            <person name="Tice H."/>
            <person name="Bruce D."/>
            <person name="Goodwin L."/>
            <person name="Pitluck S."/>
            <person name="Chertkov O."/>
            <person name="Brettin T."/>
            <person name="Detter J.C."/>
            <person name="Han C."/>
            <person name="Larimer F."/>
            <person name="Land M."/>
            <person name="Hauser L."/>
            <person name="Kyrpides N."/>
            <person name="Mikhailova N."/>
            <person name="Balakrishnan V."/>
            <person name="Glasner J."/>
            <person name="Perna N.T."/>
        </authorList>
    </citation>
    <scope>NUCLEOTIDE SEQUENCE [LARGE SCALE GENOMIC DNA]</scope>
    <source>
        <strain evidence="2">Ech703</strain>
    </source>
</reference>
<dbReference type="HOGENOM" id="CLU_013985_4_2_6"/>